<feature type="signal peptide" evidence="1">
    <location>
        <begin position="1"/>
        <end position="17"/>
    </location>
</feature>
<dbReference type="Proteomes" id="UP000807504">
    <property type="component" value="Unassembled WGS sequence"/>
</dbReference>
<evidence type="ECO:0000313" key="2">
    <source>
        <dbReference type="EMBL" id="KAF8796028.1"/>
    </source>
</evidence>
<comment type="caution">
    <text evidence="2">The sequence shown here is derived from an EMBL/GenBank/DDBJ whole genome shotgun (WGS) entry which is preliminary data.</text>
</comment>
<evidence type="ECO:0008006" key="4">
    <source>
        <dbReference type="Google" id="ProtNLM"/>
    </source>
</evidence>
<evidence type="ECO:0000313" key="3">
    <source>
        <dbReference type="Proteomes" id="UP000807504"/>
    </source>
</evidence>
<proteinExistence type="predicted"/>
<keyword evidence="3" id="KW-1185">Reference proteome</keyword>
<accession>A0A8T0G0R8</accession>
<organism evidence="2 3">
    <name type="scientific">Argiope bruennichi</name>
    <name type="common">Wasp spider</name>
    <name type="synonym">Aranea bruennichi</name>
    <dbReference type="NCBI Taxonomy" id="94029"/>
    <lineage>
        <taxon>Eukaryota</taxon>
        <taxon>Metazoa</taxon>
        <taxon>Ecdysozoa</taxon>
        <taxon>Arthropoda</taxon>
        <taxon>Chelicerata</taxon>
        <taxon>Arachnida</taxon>
        <taxon>Araneae</taxon>
        <taxon>Araneomorphae</taxon>
        <taxon>Entelegynae</taxon>
        <taxon>Araneoidea</taxon>
        <taxon>Araneidae</taxon>
        <taxon>Argiope</taxon>
    </lineage>
</organism>
<feature type="chain" id="PRO_5035896108" description="Secreted protein" evidence="1">
    <location>
        <begin position="18"/>
        <end position="66"/>
    </location>
</feature>
<protein>
    <recommendedName>
        <fullName evidence="4">Secreted protein</fullName>
    </recommendedName>
</protein>
<name>A0A8T0G0R8_ARGBR</name>
<reference evidence="2" key="2">
    <citation type="submission" date="2020-06" db="EMBL/GenBank/DDBJ databases">
        <authorList>
            <person name="Sheffer M."/>
        </authorList>
    </citation>
    <scope>NUCLEOTIDE SEQUENCE</scope>
</reference>
<gene>
    <name evidence="2" type="ORF">HNY73_000458</name>
</gene>
<dbReference type="AlphaFoldDB" id="A0A8T0G0R8"/>
<evidence type="ECO:0000256" key="1">
    <source>
        <dbReference type="SAM" id="SignalP"/>
    </source>
</evidence>
<keyword evidence="1" id="KW-0732">Signal</keyword>
<dbReference type="EMBL" id="JABXBU010000001">
    <property type="protein sequence ID" value="KAF8796028.1"/>
    <property type="molecule type" value="Genomic_DNA"/>
</dbReference>
<sequence length="66" mass="7372">MLLKLVLSLAHLSLLFGQFVRGLAAGARIFQIGNHSTLSKKKGVYWNLIKQQQANDDENMSERKSG</sequence>
<reference evidence="2" key="1">
    <citation type="journal article" date="2020" name="bioRxiv">
        <title>Chromosome-level reference genome of the European wasp spider Argiope bruennichi: a resource for studies on range expansion and evolutionary adaptation.</title>
        <authorList>
            <person name="Sheffer M.M."/>
            <person name="Hoppe A."/>
            <person name="Krehenwinkel H."/>
            <person name="Uhl G."/>
            <person name="Kuss A.W."/>
            <person name="Jensen L."/>
            <person name="Jensen C."/>
            <person name="Gillespie R.G."/>
            <person name="Hoff K.J."/>
            <person name="Prost S."/>
        </authorList>
    </citation>
    <scope>NUCLEOTIDE SEQUENCE</scope>
</reference>